<evidence type="ECO:0000313" key="2">
    <source>
        <dbReference type="EMBL" id="KAE9239794.1"/>
    </source>
</evidence>
<dbReference type="CDD" id="cd00303">
    <property type="entry name" value="retropepsin_like"/>
    <property type="match status" value="1"/>
</dbReference>
<dbReference type="InterPro" id="IPR021109">
    <property type="entry name" value="Peptidase_aspartic_dom_sf"/>
</dbReference>
<reference evidence="2 3" key="1">
    <citation type="submission" date="2018-08" db="EMBL/GenBank/DDBJ databases">
        <title>Genomic investigation of the strawberry pathogen Phytophthora fragariae indicates pathogenicity is determined by transcriptional variation in three key races.</title>
        <authorList>
            <person name="Adams T.M."/>
            <person name="Armitage A.D."/>
            <person name="Sobczyk M.K."/>
            <person name="Bates H.J."/>
            <person name="Dunwell J.M."/>
            <person name="Nellist C.F."/>
            <person name="Harrison R.J."/>
        </authorList>
    </citation>
    <scope>NUCLEOTIDE SEQUENCE [LARGE SCALE GENOMIC DNA]</scope>
    <source>
        <strain evidence="2 3">BC-1</strain>
    </source>
</reference>
<evidence type="ECO:0008006" key="4">
    <source>
        <dbReference type="Google" id="ProtNLM"/>
    </source>
</evidence>
<proteinExistence type="predicted"/>
<organism evidence="2 3">
    <name type="scientific">Phytophthora fragariae</name>
    <dbReference type="NCBI Taxonomy" id="53985"/>
    <lineage>
        <taxon>Eukaryota</taxon>
        <taxon>Sar</taxon>
        <taxon>Stramenopiles</taxon>
        <taxon>Oomycota</taxon>
        <taxon>Peronosporomycetes</taxon>
        <taxon>Peronosporales</taxon>
        <taxon>Peronosporaceae</taxon>
        <taxon>Phytophthora</taxon>
    </lineage>
</organism>
<protein>
    <recommendedName>
        <fullName evidence="4">Peptidase A2 domain-containing protein</fullName>
    </recommendedName>
</protein>
<sequence length="795" mass="86380">MGSGEDRPVVEVNAMMNEPTTEERVTTYESACAPYCEPSADERETTYLTRPATENENPNETSEDVTENPNETSEDVTENPNEASEDANEKPCEASEDTNENPYEASEDAKEDPCKGRVNAARLVGLPDVSRGSITKINEDFGLGRSAKRRTVLEAGANPIEAPDPPLRGEGQIVNETKPALSTLDDDAALAYRERVGSVTEDPSEEEVEDLTPLDPKGPGPPLSKEKTSVVAKPEYARLFNPDELDALEAGRPLPAAEEKEDTPRVGAVQPDWGDELNAKENDLISDEVMNVRVKESNESPPEPVTDERLVAGNICVAFSGSEVEDPPQEDPAKIPFRLRSLIRTVVYQIALEEEARSLLRCPACLDADSSPSDDSSTSASTRSYSVVEREARARLLILAAAGVLGDRMMEAVVKQIMESYSEEAPKMRAKRTARLSRCPVHASTGSAPRRVRTRRHVRFDCTSLFAERTEALGSSPSYVENSDDIRHYVCRVRNSERPRRRPGLVEVESDDEPEDVFDEELNPVPEGKRVICSVGGLEAVSVGYIEDLPAELLIDTGAVASLVDARFLKRLGLFKAPLRPYKGSLKDVSGGSLRIKGELELTLRMGARYELRTFVVVDRLHVNAILGTYTLKAFRAVIDLDENIMTLKDSGEVIALGSRKSPDETTVLIEGLPELDANVKIARTLCTVHEGKAVVEVYNASTEDLVLSKGTALAAATVVPRLAFDSLSADQESPTSESNPTPCGSGGRTTWVDSVISAAATATTPSLEPMPGLDAAKEAKLDVDFTDSKLVPRA</sequence>
<dbReference type="AlphaFoldDB" id="A0A6A3ZMU1"/>
<feature type="region of interest" description="Disordered" evidence="1">
    <location>
        <begin position="729"/>
        <end position="751"/>
    </location>
</feature>
<feature type="region of interest" description="Disordered" evidence="1">
    <location>
        <begin position="254"/>
        <end position="273"/>
    </location>
</feature>
<comment type="caution">
    <text evidence="2">The sequence shown here is derived from an EMBL/GenBank/DDBJ whole genome shotgun (WGS) entry which is preliminary data.</text>
</comment>
<feature type="region of interest" description="Disordered" evidence="1">
    <location>
        <begin position="1"/>
        <end position="116"/>
    </location>
</feature>
<feature type="region of interest" description="Disordered" evidence="1">
    <location>
        <begin position="195"/>
        <end position="230"/>
    </location>
</feature>
<feature type="compositionally biased region" description="Acidic residues" evidence="1">
    <location>
        <begin position="202"/>
        <end position="212"/>
    </location>
</feature>
<name>A0A6A3ZMU1_9STRA</name>
<evidence type="ECO:0000313" key="3">
    <source>
        <dbReference type="Proteomes" id="UP000440367"/>
    </source>
</evidence>
<feature type="compositionally biased region" description="Polar residues" evidence="1">
    <location>
        <begin position="729"/>
        <end position="743"/>
    </location>
</feature>
<gene>
    <name evidence="2" type="ORF">PF002_g10092</name>
</gene>
<dbReference type="SUPFAM" id="SSF50630">
    <property type="entry name" value="Acid proteases"/>
    <property type="match status" value="1"/>
</dbReference>
<feature type="compositionally biased region" description="Acidic residues" evidence="1">
    <location>
        <begin position="61"/>
        <end position="77"/>
    </location>
</feature>
<evidence type="ECO:0000256" key="1">
    <source>
        <dbReference type="SAM" id="MobiDB-lite"/>
    </source>
</evidence>
<dbReference type="EMBL" id="QXGD01000434">
    <property type="protein sequence ID" value="KAE9239794.1"/>
    <property type="molecule type" value="Genomic_DNA"/>
</dbReference>
<feature type="compositionally biased region" description="Acidic residues" evidence="1">
    <location>
        <begin position="94"/>
        <end position="106"/>
    </location>
</feature>
<accession>A0A6A3ZMU1</accession>
<dbReference type="Proteomes" id="UP000440367">
    <property type="component" value="Unassembled WGS sequence"/>
</dbReference>
<dbReference type="Gene3D" id="2.40.70.10">
    <property type="entry name" value="Acid Proteases"/>
    <property type="match status" value="1"/>
</dbReference>
<feature type="compositionally biased region" description="Polar residues" evidence="1">
    <location>
        <begin position="46"/>
        <end position="60"/>
    </location>
</feature>